<dbReference type="SUPFAM" id="SSF88946">
    <property type="entry name" value="Sigma2 domain of RNA polymerase sigma factors"/>
    <property type="match status" value="1"/>
</dbReference>
<protein>
    <submittedName>
        <fullName evidence="8">Sigma-70 family RNA polymerase sigma factor</fullName>
    </submittedName>
</protein>
<evidence type="ECO:0000259" key="7">
    <source>
        <dbReference type="Pfam" id="PF04545"/>
    </source>
</evidence>
<proteinExistence type="inferred from homology"/>
<evidence type="ECO:0000256" key="3">
    <source>
        <dbReference type="ARBA" id="ARBA00023082"/>
    </source>
</evidence>
<dbReference type="PANTHER" id="PTHR43133">
    <property type="entry name" value="RNA POLYMERASE ECF-TYPE SIGMA FACTO"/>
    <property type="match status" value="1"/>
</dbReference>
<keyword evidence="9" id="KW-1185">Reference proteome</keyword>
<dbReference type="Gene3D" id="1.10.1740.10">
    <property type="match status" value="1"/>
</dbReference>
<dbReference type="PANTHER" id="PTHR43133:SF62">
    <property type="entry name" value="RNA POLYMERASE SIGMA FACTOR SIGZ"/>
    <property type="match status" value="1"/>
</dbReference>
<comment type="caution">
    <text evidence="8">The sequence shown here is derived from an EMBL/GenBank/DDBJ whole genome shotgun (WGS) entry which is preliminary data.</text>
</comment>
<evidence type="ECO:0000313" key="9">
    <source>
        <dbReference type="Proteomes" id="UP000664369"/>
    </source>
</evidence>
<keyword evidence="4" id="KW-0238">DNA-binding</keyword>
<organism evidence="8 9">
    <name type="scientific">Hymenobacter negativus</name>
    <dbReference type="NCBI Taxonomy" id="2795026"/>
    <lineage>
        <taxon>Bacteria</taxon>
        <taxon>Pseudomonadati</taxon>
        <taxon>Bacteroidota</taxon>
        <taxon>Cytophagia</taxon>
        <taxon>Cytophagales</taxon>
        <taxon>Hymenobacteraceae</taxon>
        <taxon>Hymenobacter</taxon>
    </lineage>
</organism>
<reference evidence="8 9" key="1">
    <citation type="submission" date="2021-03" db="EMBL/GenBank/DDBJ databases">
        <authorList>
            <person name="Kim M.K."/>
        </authorList>
    </citation>
    <scope>NUCLEOTIDE SEQUENCE [LARGE SCALE GENOMIC DNA]</scope>
    <source>
        <strain evidence="8 9">BT442</strain>
    </source>
</reference>
<dbReference type="InterPro" id="IPR013325">
    <property type="entry name" value="RNA_pol_sigma_r2"/>
</dbReference>
<dbReference type="Gene3D" id="1.10.10.10">
    <property type="entry name" value="Winged helix-like DNA-binding domain superfamily/Winged helix DNA-binding domain"/>
    <property type="match status" value="1"/>
</dbReference>
<dbReference type="Proteomes" id="UP000664369">
    <property type="component" value="Unassembled WGS sequence"/>
</dbReference>
<dbReference type="EMBL" id="JAGETZ010000021">
    <property type="protein sequence ID" value="MBO2012824.1"/>
    <property type="molecule type" value="Genomic_DNA"/>
</dbReference>
<dbReference type="Pfam" id="PF04545">
    <property type="entry name" value="Sigma70_r4"/>
    <property type="match status" value="1"/>
</dbReference>
<accession>A0ABS3QNH5</accession>
<dbReference type="Pfam" id="PF04542">
    <property type="entry name" value="Sigma70_r2"/>
    <property type="match status" value="1"/>
</dbReference>
<dbReference type="SUPFAM" id="SSF88659">
    <property type="entry name" value="Sigma3 and sigma4 domains of RNA polymerase sigma factors"/>
    <property type="match status" value="1"/>
</dbReference>
<dbReference type="InterPro" id="IPR039425">
    <property type="entry name" value="RNA_pol_sigma-70-like"/>
</dbReference>
<keyword evidence="3" id="KW-0731">Sigma factor</keyword>
<dbReference type="InterPro" id="IPR014284">
    <property type="entry name" value="RNA_pol_sigma-70_dom"/>
</dbReference>
<evidence type="ECO:0000256" key="1">
    <source>
        <dbReference type="ARBA" id="ARBA00010641"/>
    </source>
</evidence>
<keyword evidence="5" id="KW-0804">Transcription</keyword>
<evidence type="ECO:0000313" key="8">
    <source>
        <dbReference type="EMBL" id="MBO2012824.1"/>
    </source>
</evidence>
<evidence type="ECO:0000259" key="6">
    <source>
        <dbReference type="Pfam" id="PF04542"/>
    </source>
</evidence>
<dbReference type="InterPro" id="IPR007627">
    <property type="entry name" value="RNA_pol_sigma70_r2"/>
</dbReference>
<evidence type="ECO:0000256" key="5">
    <source>
        <dbReference type="ARBA" id="ARBA00023163"/>
    </source>
</evidence>
<name>A0ABS3QNH5_9BACT</name>
<evidence type="ECO:0000256" key="2">
    <source>
        <dbReference type="ARBA" id="ARBA00023015"/>
    </source>
</evidence>
<dbReference type="CDD" id="cd06171">
    <property type="entry name" value="Sigma70_r4"/>
    <property type="match status" value="1"/>
</dbReference>
<dbReference type="InterPro" id="IPR007630">
    <property type="entry name" value="RNA_pol_sigma70_r4"/>
</dbReference>
<dbReference type="InterPro" id="IPR013324">
    <property type="entry name" value="RNA_pol_sigma_r3/r4-like"/>
</dbReference>
<feature type="domain" description="RNA polymerase sigma-70 region 4" evidence="7">
    <location>
        <begin position="178"/>
        <end position="223"/>
    </location>
</feature>
<dbReference type="InterPro" id="IPR036388">
    <property type="entry name" value="WH-like_DNA-bd_sf"/>
</dbReference>
<evidence type="ECO:0000256" key="4">
    <source>
        <dbReference type="ARBA" id="ARBA00023125"/>
    </source>
</evidence>
<dbReference type="NCBIfam" id="TIGR02937">
    <property type="entry name" value="sigma70-ECF"/>
    <property type="match status" value="1"/>
</dbReference>
<sequence length="227" mass="26083">MDRGRLWTGLRRIRPSSATARIFVHFGWRRFRLHYSLSVTPVSDTSLISLPPAAEAELVRRLQARDESAMTLFYERYSAALYGVIFRIVKAEDESEDVLQEALVKIWHAFASYDPSKGRLFTWVLNICRNLSIDKIRSRQHRVGSRTQGLDDSLTAQRQAAPTSFRPEHIGLQEITKKLVPEQRQIIDLLYFEGFTQSEVAEELNIPLGTVKTRARTAIKVLSKLIR</sequence>
<feature type="domain" description="RNA polymerase sigma-70 region 2" evidence="6">
    <location>
        <begin position="73"/>
        <end position="141"/>
    </location>
</feature>
<gene>
    <name evidence="8" type="ORF">J4E00_27430</name>
</gene>
<comment type="similarity">
    <text evidence="1">Belongs to the sigma-70 factor family. ECF subfamily.</text>
</comment>
<keyword evidence="2" id="KW-0805">Transcription regulation</keyword>